<organism evidence="1 2">
    <name type="scientific">Thermoclostridium caenicola</name>
    <dbReference type="NCBI Taxonomy" id="659425"/>
    <lineage>
        <taxon>Bacteria</taxon>
        <taxon>Bacillati</taxon>
        <taxon>Bacillota</taxon>
        <taxon>Clostridia</taxon>
        <taxon>Eubacteriales</taxon>
        <taxon>Oscillospiraceae</taxon>
        <taxon>Thermoclostridium</taxon>
    </lineage>
</organism>
<dbReference type="Proteomes" id="UP000324781">
    <property type="component" value="Unassembled WGS sequence"/>
</dbReference>
<protein>
    <submittedName>
        <fullName evidence="1">Stage III sporulation protein AB</fullName>
    </submittedName>
</protein>
<name>A0A1M6C980_9FIRM</name>
<evidence type="ECO:0000313" key="1">
    <source>
        <dbReference type="EMBL" id="SHI57582.1"/>
    </source>
</evidence>
<accession>A0A1M6C980</accession>
<dbReference type="EMBL" id="FQZP01000004">
    <property type="protein sequence ID" value="SHI57582.1"/>
    <property type="molecule type" value="Genomic_DNA"/>
</dbReference>
<sequence length="127" mass="13797">MCVMGKPLNKAFESLGKGNYGGVWVPLFNRSGSLLQEQILDAGNAWRIALEETAAALPLAQEDIDLLRDFGELLGKSDRDMQHAVLAMEKEKVSALERKAKEEAETTGKLYRNLGALLGAAAVILLI</sequence>
<reference evidence="1 2" key="1">
    <citation type="submission" date="2016-11" db="EMBL/GenBank/DDBJ databases">
        <authorList>
            <person name="Varghese N."/>
            <person name="Submissions S."/>
        </authorList>
    </citation>
    <scope>NUCLEOTIDE SEQUENCE [LARGE SCALE GENOMIC DNA]</scope>
    <source>
        <strain evidence="1 2">DSM 19027</strain>
    </source>
</reference>
<proteinExistence type="predicted"/>
<dbReference type="Pfam" id="PF09548">
    <property type="entry name" value="Spore_III_AB"/>
    <property type="match status" value="1"/>
</dbReference>
<dbReference type="AlphaFoldDB" id="A0A1M6C980"/>
<gene>
    <name evidence="1" type="ORF">SAMN05444373_100493</name>
</gene>
<evidence type="ECO:0000313" key="2">
    <source>
        <dbReference type="Proteomes" id="UP000324781"/>
    </source>
</evidence>
<dbReference type="InterPro" id="IPR014198">
    <property type="entry name" value="Spore_III_AB"/>
</dbReference>
<keyword evidence="2" id="KW-1185">Reference proteome</keyword>